<dbReference type="GO" id="GO:0009231">
    <property type="term" value="P:riboflavin biosynthetic process"/>
    <property type="evidence" value="ECO:0007669"/>
    <property type="project" value="InterPro"/>
</dbReference>
<dbReference type="RefSeq" id="WP_013054789.1">
    <property type="nucleotide sequence ID" value="NC_014014.1"/>
</dbReference>
<evidence type="ECO:0000256" key="5">
    <source>
        <dbReference type="ARBA" id="ARBA00022679"/>
    </source>
</evidence>
<comment type="catalytic activity">
    <reaction evidence="10">
        <text>FMN + ATP + H(+) = FAD + diphosphate</text>
        <dbReference type="Rhea" id="RHEA:17237"/>
        <dbReference type="ChEBI" id="CHEBI:15378"/>
        <dbReference type="ChEBI" id="CHEBI:30616"/>
        <dbReference type="ChEBI" id="CHEBI:33019"/>
        <dbReference type="ChEBI" id="CHEBI:57692"/>
        <dbReference type="ChEBI" id="CHEBI:58210"/>
        <dbReference type="EC" id="2.7.7.2"/>
    </reaction>
</comment>
<evidence type="ECO:0000256" key="7">
    <source>
        <dbReference type="ARBA" id="ARBA00022741"/>
    </source>
</evidence>
<keyword evidence="7" id="KW-0547">Nucleotide-binding</keyword>
<dbReference type="GO" id="GO:0016301">
    <property type="term" value="F:kinase activity"/>
    <property type="evidence" value="ECO:0007669"/>
    <property type="project" value="UniProtKB-KW"/>
</dbReference>
<evidence type="ECO:0000259" key="11">
    <source>
        <dbReference type="Pfam" id="PF06574"/>
    </source>
</evidence>
<accession>D5E4Z6</accession>
<evidence type="ECO:0000256" key="8">
    <source>
        <dbReference type="ARBA" id="ARBA00022827"/>
    </source>
</evidence>
<gene>
    <name evidence="12" type="primary">ribF</name>
    <name evidence="12" type="ordered locus">MCRO_0168</name>
</gene>
<dbReference type="GO" id="GO:0006747">
    <property type="term" value="P:FAD biosynthetic process"/>
    <property type="evidence" value="ECO:0007669"/>
    <property type="project" value="UniProtKB-UniPathway"/>
</dbReference>
<keyword evidence="13" id="KW-1185">Reference proteome</keyword>
<evidence type="ECO:0000256" key="4">
    <source>
        <dbReference type="ARBA" id="ARBA00022643"/>
    </source>
</evidence>
<organism evidence="12 13">
    <name type="scientific">Mycoplasma crocodyli (strain ATCC 51981 / MP145)</name>
    <dbReference type="NCBI Taxonomy" id="512564"/>
    <lineage>
        <taxon>Bacteria</taxon>
        <taxon>Bacillati</taxon>
        <taxon>Mycoplasmatota</taxon>
        <taxon>Mollicutes</taxon>
        <taxon>Mycoplasmataceae</taxon>
        <taxon>Mycoplasma</taxon>
    </lineage>
</organism>
<dbReference type="NCBIfam" id="NF045965">
    <property type="entry name" value="RibF_rel"/>
    <property type="match status" value="1"/>
</dbReference>
<dbReference type="EMBL" id="CP001991">
    <property type="protein sequence ID" value="ADE20013.1"/>
    <property type="molecule type" value="Genomic_DNA"/>
</dbReference>
<keyword evidence="9" id="KW-0067">ATP-binding</keyword>
<evidence type="ECO:0000256" key="10">
    <source>
        <dbReference type="ARBA" id="ARBA00049494"/>
    </source>
</evidence>
<reference evidence="12 13" key="3">
    <citation type="journal article" date="2011" name="J. Bacteriol.">
        <title>Genome sequences of Mycoplasma alligatoris A21JP2T and Mycoplasma crocodyli MP145T.</title>
        <authorList>
            <person name="Brown D.R."/>
            <person name="Farmerie W.G."/>
            <person name="May M."/>
            <person name="Benders G.A."/>
            <person name="Durkin A.S."/>
            <person name="Hlavinka K."/>
            <person name="Hostetler J."/>
            <person name="Jackson J."/>
            <person name="Johnson J."/>
            <person name="Miller R.H."/>
            <person name="Paralanov V."/>
            <person name="Radune D."/>
            <person name="Szczypinski B."/>
            <person name="Glass J.I."/>
        </authorList>
    </citation>
    <scope>NUCLEOTIDE SEQUENCE [LARGE SCALE GENOMIC DNA]</scope>
    <source>
        <strain evidence="13">ATCC 51981 / MP145</strain>
    </source>
</reference>
<feature type="domain" description="FAD synthetase" evidence="11">
    <location>
        <begin position="21"/>
        <end position="162"/>
    </location>
</feature>
<evidence type="ECO:0000313" key="13">
    <source>
        <dbReference type="Proteomes" id="UP000001845"/>
    </source>
</evidence>
<protein>
    <recommendedName>
        <fullName evidence="2">FAD synthase</fullName>
        <ecNumber evidence="2">2.7.7.2</ecNumber>
    </recommendedName>
</protein>
<keyword evidence="8" id="KW-0274">FAD</keyword>
<keyword evidence="5 12" id="KW-0808">Transferase</keyword>
<evidence type="ECO:0000256" key="2">
    <source>
        <dbReference type="ARBA" id="ARBA00012393"/>
    </source>
</evidence>
<dbReference type="GO" id="GO:0005524">
    <property type="term" value="F:ATP binding"/>
    <property type="evidence" value="ECO:0007669"/>
    <property type="project" value="UniProtKB-KW"/>
</dbReference>
<dbReference type="HOGENOM" id="CLU_083586_0_0_14"/>
<comment type="pathway">
    <text evidence="1">Cofactor biosynthesis; FAD biosynthesis; FAD from FMN: step 1/1.</text>
</comment>
<dbReference type="Pfam" id="PF06574">
    <property type="entry name" value="FAD_syn"/>
    <property type="match status" value="1"/>
</dbReference>
<dbReference type="Gene3D" id="3.40.50.620">
    <property type="entry name" value="HUPs"/>
    <property type="match status" value="1"/>
</dbReference>
<proteinExistence type="predicted"/>
<dbReference type="Proteomes" id="UP000001845">
    <property type="component" value="Chromosome"/>
</dbReference>
<evidence type="ECO:0000256" key="3">
    <source>
        <dbReference type="ARBA" id="ARBA00022630"/>
    </source>
</evidence>
<dbReference type="UniPathway" id="UPA00277">
    <property type="reaction ID" value="UER00407"/>
</dbReference>
<dbReference type="STRING" id="512564.MCRO_0168"/>
<sequence length="286" mass="33211">MLFKNDNDFLVYDLDSYINKVNTVFVLGSFESLHLGHYELFKHTFNNYPNHNKVIVFFNNDSNMAKFNNEFFSDQKTRLNQISQIGFDAGIALDFTKVKQFSAQEFIEKIAQGQKSIFIAGEDFKFGHNALSTVDLINTFNNNYKSISIPVFKINNSKLSTSKLKDHIEFGDIAILNSYLLFDYSINTNLKHNLELEICQNIKKLHSGIYAVRVDFNNFSYFGILHVSLEKVYKLEFIDFKYTNIEPIEIEVSLKKLIRIIVKKDNDLILENDLIIAKTFFINDAK</sequence>
<dbReference type="eggNOG" id="COG0196">
    <property type="taxonomic scope" value="Bacteria"/>
</dbReference>
<reference evidence="13" key="1">
    <citation type="submission" date="2010-03" db="EMBL/GenBank/DDBJ databases">
        <title>The complete genome of Mycoplasma crocodyli MP145.</title>
        <authorList>
            <person name="Glass J.I."/>
            <person name="Durkin A.S."/>
            <person name="Hostetler J."/>
            <person name="Jackson J."/>
            <person name="Johnson J."/>
            <person name="May M.A."/>
            <person name="Paralanov V."/>
            <person name="Radune D."/>
            <person name="Szczypinski B."/>
            <person name="Brown D.R."/>
        </authorList>
    </citation>
    <scope>NUCLEOTIDE SEQUENCE [LARGE SCALE GENOMIC DNA]</scope>
    <source>
        <strain evidence="13">ATCC 51981 / MP145</strain>
    </source>
</reference>
<dbReference type="InterPro" id="IPR015864">
    <property type="entry name" value="FAD_synthase"/>
</dbReference>
<evidence type="ECO:0000256" key="9">
    <source>
        <dbReference type="ARBA" id="ARBA00022840"/>
    </source>
</evidence>
<reference key="2">
    <citation type="submission" date="2010-03" db="EMBL/GenBank/DDBJ databases">
        <authorList>
            <person name="Ma Z."/>
            <person name="Wang X."/>
            <person name="Liu H."/>
        </authorList>
    </citation>
    <scope>NUCLEOTIDE SEQUENCE</scope>
    <source>
        <strain>MP145</strain>
    </source>
</reference>
<evidence type="ECO:0000313" key="12">
    <source>
        <dbReference type="EMBL" id="ADE20013.1"/>
    </source>
</evidence>
<dbReference type="AlphaFoldDB" id="D5E4Z6"/>
<dbReference type="EC" id="2.7.7.2" evidence="2"/>
<dbReference type="NCBIfam" id="NF005518">
    <property type="entry name" value="PRK07143.1"/>
    <property type="match status" value="1"/>
</dbReference>
<name>D5E4Z6_MYCCM</name>
<evidence type="ECO:0000256" key="1">
    <source>
        <dbReference type="ARBA" id="ARBA00004726"/>
    </source>
</evidence>
<dbReference type="KEGG" id="mcd:MCRO_0168"/>
<dbReference type="SUPFAM" id="SSF52374">
    <property type="entry name" value="Nucleotidylyl transferase"/>
    <property type="match status" value="1"/>
</dbReference>
<keyword evidence="4" id="KW-0288">FMN</keyword>
<keyword evidence="3" id="KW-0285">Flavoprotein</keyword>
<keyword evidence="12" id="KW-0418">Kinase</keyword>
<evidence type="ECO:0000256" key="6">
    <source>
        <dbReference type="ARBA" id="ARBA00022695"/>
    </source>
</evidence>
<dbReference type="InterPro" id="IPR014729">
    <property type="entry name" value="Rossmann-like_a/b/a_fold"/>
</dbReference>
<dbReference type="OrthoDB" id="9803667at2"/>
<keyword evidence="6" id="KW-0548">Nucleotidyltransferase</keyword>
<dbReference type="GO" id="GO:0003919">
    <property type="term" value="F:FMN adenylyltransferase activity"/>
    <property type="evidence" value="ECO:0007669"/>
    <property type="project" value="UniProtKB-EC"/>
</dbReference>